<keyword evidence="3" id="KW-1185">Reference proteome</keyword>
<evidence type="ECO:0000313" key="3">
    <source>
        <dbReference type="Proteomes" id="UP000655868"/>
    </source>
</evidence>
<dbReference type="EMBL" id="JAEMNV010000019">
    <property type="protein sequence ID" value="MBJ8342954.1"/>
    <property type="molecule type" value="Genomic_DNA"/>
</dbReference>
<comment type="caution">
    <text evidence="2">The sequence shown here is derived from an EMBL/GenBank/DDBJ whole genome shotgun (WGS) entry which is preliminary data.</text>
</comment>
<gene>
    <name evidence="2" type="ORF">JGU71_29115</name>
</gene>
<keyword evidence="1" id="KW-0812">Transmembrane</keyword>
<organism evidence="2 3">
    <name type="scientific">Antrihabitans stalagmiti</name>
    <dbReference type="NCBI Taxonomy" id="2799499"/>
    <lineage>
        <taxon>Bacteria</taxon>
        <taxon>Bacillati</taxon>
        <taxon>Actinomycetota</taxon>
        <taxon>Actinomycetes</taxon>
        <taxon>Mycobacteriales</taxon>
        <taxon>Nocardiaceae</taxon>
        <taxon>Antrihabitans</taxon>
    </lineage>
</organism>
<feature type="transmembrane region" description="Helical" evidence="1">
    <location>
        <begin position="65"/>
        <end position="86"/>
    </location>
</feature>
<feature type="transmembrane region" description="Helical" evidence="1">
    <location>
        <begin position="22"/>
        <end position="44"/>
    </location>
</feature>
<evidence type="ECO:0000313" key="2">
    <source>
        <dbReference type="EMBL" id="MBJ8342954.1"/>
    </source>
</evidence>
<name>A0A934NWL8_9NOCA</name>
<reference evidence="2" key="1">
    <citation type="submission" date="2020-12" db="EMBL/GenBank/DDBJ databases">
        <title>Antrihabitans popcorni sp. nov. and Antrihabitans auranticaus sp. nov., isolated from a larva cave.</title>
        <authorList>
            <person name="Lee S.D."/>
            <person name="Kim I.S."/>
        </authorList>
    </citation>
    <scope>NUCLEOTIDE SEQUENCE</scope>
    <source>
        <strain evidence="2">YC3-6</strain>
    </source>
</reference>
<dbReference type="RefSeq" id="WP_199708649.1">
    <property type="nucleotide sequence ID" value="NZ_JAEMNV010000019.1"/>
</dbReference>
<accession>A0A934NWL8</accession>
<dbReference type="Proteomes" id="UP000655868">
    <property type="component" value="Unassembled WGS sequence"/>
</dbReference>
<protein>
    <submittedName>
        <fullName evidence="2">Uncharacterized protein</fullName>
    </submittedName>
</protein>
<evidence type="ECO:0000256" key="1">
    <source>
        <dbReference type="SAM" id="Phobius"/>
    </source>
</evidence>
<dbReference type="AlphaFoldDB" id="A0A934NWL8"/>
<keyword evidence="1" id="KW-1133">Transmembrane helix</keyword>
<proteinExistence type="predicted"/>
<keyword evidence="1" id="KW-0472">Membrane</keyword>
<sequence length="87" mass="9004">MTTAVLAAGGMVTPPDDVTRPVLHLVGIFLWFVAALLVAAAIYGGYEFAESFREAQSLTQAKGRMLVVAIAAILTASAAAVGGWLLI</sequence>